<proteinExistence type="predicted"/>
<name>A0A563EGC0_9PSEU</name>
<gene>
    <name evidence="2" type="ORF">FKR81_39490</name>
</gene>
<dbReference type="OrthoDB" id="3297344at2"/>
<dbReference type="EMBL" id="VOBR01000042">
    <property type="protein sequence ID" value="TWP45283.1"/>
    <property type="molecule type" value="Genomic_DNA"/>
</dbReference>
<reference evidence="2 3" key="1">
    <citation type="submission" date="2019-07" db="EMBL/GenBank/DDBJ databases">
        <title>Lentzea xizangensis sp. nov., isolated from Qinghai-Tibetan Plateau Soils.</title>
        <authorList>
            <person name="Huang J."/>
        </authorList>
    </citation>
    <scope>NUCLEOTIDE SEQUENCE [LARGE SCALE GENOMIC DNA]</scope>
    <source>
        <strain evidence="2 3">FXJ1.1311</strain>
    </source>
</reference>
<organism evidence="2 3">
    <name type="scientific">Lentzea tibetensis</name>
    <dbReference type="NCBI Taxonomy" id="2591470"/>
    <lineage>
        <taxon>Bacteria</taxon>
        <taxon>Bacillati</taxon>
        <taxon>Actinomycetota</taxon>
        <taxon>Actinomycetes</taxon>
        <taxon>Pseudonocardiales</taxon>
        <taxon>Pseudonocardiaceae</taxon>
        <taxon>Lentzea</taxon>
    </lineage>
</organism>
<evidence type="ECO:0000313" key="2">
    <source>
        <dbReference type="EMBL" id="TWP45283.1"/>
    </source>
</evidence>
<accession>A0A563EGC0</accession>
<comment type="caution">
    <text evidence="2">The sequence shown here is derived from an EMBL/GenBank/DDBJ whole genome shotgun (WGS) entry which is preliminary data.</text>
</comment>
<dbReference type="AlphaFoldDB" id="A0A563EGC0"/>
<sequence>MTRHTLSVKSLRTTMADRRAARRSRQSLERQLASYTSESDRIELDAILSRHSGAEANELRSIINRQAMDRLIRTGA</sequence>
<protein>
    <submittedName>
        <fullName evidence="2">Uncharacterized protein</fullName>
    </submittedName>
</protein>
<keyword evidence="3" id="KW-1185">Reference proteome</keyword>
<dbReference type="Proteomes" id="UP000316639">
    <property type="component" value="Unassembled WGS sequence"/>
</dbReference>
<feature type="compositionally biased region" description="Polar residues" evidence="1">
    <location>
        <begin position="1"/>
        <end position="13"/>
    </location>
</feature>
<evidence type="ECO:0000313" key="3">
    <source>
        <dbReference type="Proteomes" id="UP000316639"/>
    </source>
</evidence>
<feature type="region of interest" description="Disordered" evidence="1">
    <location>
        <begin position="1"/>
        <end position="32"/>
    </location>
</feature>
<dbReference type="RefSeq" id="WP_146360096.1">
    <property type="nucleotide sequence ID" value="NZ_VOBR01000042.1"/>
</dbReference>
<evidence type="ECO:0000256" key="1">
    <source>
        <dbReference type="SAM" id="MobiDB-lite"/>
    </source>
</evidence>